<protein>
    <submittedName>
        <fullName evidence="1">Uncharacterized protein</fullName>
    </submittedName>
</protein>
<accession>A0ACB9LWG2</accession>
<reference evidence="1 2" key="1">
    <citation type="journal article" date="2022" name="DNA Res.">
        <title>Chromosomal-level genome assembly of the orchid tree Bauhinia variegata (Leguminosae; Cercidoideae) supports the allotetraploid origin hypothesis of Bauhinia.</title>
        <authorList>
            <person name="Zhong Y."/>
            <person name="Chen Y."/>
            <person name="Zheng D."/>
            <person name="Pang J."/>
            <person name="Liu Y."/>
            <person name="Luo S."/>
            <person name="Meng S."/>
            <person name="Qian L."/>
            <person name="Wei D."/>
            <person name="Dai S."/>
            <person name="Zhou R."/>
        </authorList>
    </citation>
    <scope>NUCLEOTIDE SEQUENCE [LARGE SCALE GENOMIC DNA]</scope>
    <source>
        <strain evidence="1">BV-YZ2020</strain>
    </source>
</reference>
<keyword evidence="2" id="KW-1185">Reference proteome</keyword>
<sequence length="395" mass="44223">MIPISSIFHNLKNSTWFWFWNNRNGVTPLFLAFSVILVCAWYFIKPKRTTPPLPPGPRGIPILGNLLSLDPELHSYFADLGRTYGPILKIRLGTKIGIVVSSPSIARQVLKDQDTTFANRDMPAVAAPVTYGGLDIAWTPYGPQWRMLRKVCALKMLSNTTLDSVYALRRREIRQTVAYTYTRVGSPVNVGEQIFLTILNVITNMMWGGTVEGDERASLGAEFRELISDITELLGKPNISDFFPGLAPFDLQGMLKKMRGLSRRFDGIFEKMIDQRLKINNESSNGKKQSQDFLQFLINLKDEGGDSKTPFTMTHLKALLMDMVVGGSDTSSNTIEFVMAEIMNNPEVTKRAQQELAEVVGQKLDVSEKFGIVLKKKTPLVAIPTPRLSSPALYE</sequence>
<evidence type="ECO:0000313" key="1">
    <source>
        <dbReference type="EMBL" id="KAI4315299.1"/>
    </source>
</evidence>
<gene>
    <name evidence="1" type="ORF">L6164_028124</name>
</gene>
<comment type="caution">
    <text evidence="1">The sequence shown here is derived from an EMBL/GenBank/DDBJ whole genome shotgun (WGS) entry which is preliminary data.</text>
</comment>
<dbReference type="EMBL" id="CM039436">
    <property type="protein sequence ID" value="KAI4315299.1"/>
    <property type="molecule type" value="Genomic_DNA"/>
</dbReference>
<organism evidence="1 2">
    <name type="scientific">Bauhinia variegata</name>
    <name type="common">Purple orchid tree</name>
    <name type="synonym">Phanera variegata</name>
    <dbReference type="NCBI Taxonomy" id="167791"/>
    <lineage>
        <taxon>Eukaryota</taxon>
        <taxon>Viridiplantae</taxon>
        <taxon>Streptophyta</taxon>
        <taxon>Embryophyta</taxon>
        <taxon>Tracheophyta</taxon>
        <taxon>Spermatophyta</taxon>
        <taxon>Magnoliopsida</taxon>
        <taxon>eudicotyledons</taxon>
        <taxon>Gunneridae</taxon>
        <taxon>Pentapetalae</taxon>
        <taxon>rosids</taxon>
        <taxon>fabids</taxon>
        <taxon>Fabales</taxon>
        <taxon>Fabaceae</taxon>
        <taxon>Cercidoideae</taxon>
        <taxon>Cercideae</taxon>
        <taxon>Bauhiniinae</taxon>
        <taxon>Bauhinia</taxon>
    </lineage>
</organism>
<proteinExistence type="predicted"/>
<name>A0ACB9LWG2_BAUVA</name>
<dbReference type="Proteomes" id="UP000828941">
    <property type="component" value="Chromosome 11"/>
</dbReference>
<evidence type="ECO:0000313" key="2">
    <source>
        <dbReference type="Proteomes" id="UP000828941"/>
    </source>
</evidence>